<dbReference type="PANTHER" id="PTHR43725:SF47">
    <property type="entry name" value="UDP-GLUCOSE 4-EPIMERASE"/>
    <property type="match status" value="1"/>
</dbReference>
<sequence length="339" mass="36811">MRILVTGGAGYIGSHTVVALLEAGHQVAVLDNLSNSDIAVINRVKQITGKSPAFFKADVRDGSALGNIFSHFRPEAVIHFAGLKAVGESVQQPLRYYEWNVGGSVALFQAMDQAGVRTLIFSSSATVYGDPKEVPIPENAPIAPTSPYGHSKAMIEQVLADVAAANPEWRIARLRYFNPVGAHESGLIGESPNDVPNNLMPYISQVAVGKLNELRIFGGDYATEDGTGVRDYIHVMDLAQGHMAALDFLEGQTGLHTINLGTGRGCSVLEIVKAFEKASGQHVPYRIVERRPGDVALCFSDPSEAERLLGWKARYSLEDMCRDAWRWQSMNPDGYGTEP</sequence>
<dbReference type="Gene3D" id="3.90.25.10">
    <property type="entry name" value="UDP-galactose 4-epimerase, domain 1"/>
    <property type="match status" value="1"/>
</dbReference>
<evidence type="ECO:0000256" key="2">
    <source>
        <dbReference type="ARBA" id="ARBA00001911"/>
    </source>
</evidence>
<dbReference type="EC" id="5.1.3.2" evidence="3"/>
<dbReference type="NCBIfam" id="TIGR01179">
    <property type="entry name" value="galE"/>
    <property type="match status" value="1"/>
</dbReference>
<dbReference type="PANTHER" id="PTHR43725">
    <property type="entry name" value="UDP-GLUCOSE 4-EPIMERASE"/>
    <property type="match status" value="1"/>
</dbReference>
<comment type="caution">
    <text evidence="7">The sequence shown here is derived from an EMBL/GenBank/DDBJ whole genome shotgun (WGS) entry which is preliminary data.</text>
</comment>
<proteinExistence type="predicted"/>
<evidence type="ECO:0000256" key="1">
    <source>
        <dbReference type="ARBA" id="ARBA00000083"/>
    </source>
</evidence>
<dbReference type="InterPro" id="IPR036291">
    <property type="entry name" value="NAD(P)-bd_dom_sf"/>
</dbReference>
<dbReference type="NCBIfam" id="NF007956">
    <property type="entry name" value="PRK10675.1"/>
    <property type="match status" value="1"/>
</dbReference>
<feature type="domain" description="NAD(P)-binding" evidence="6">
    <location>
        <begin position="4"/>
        <end position="323"/>
    </location>
</feature>
<evidence type="ECO:0000256" key="4">
    <source>
        <dbReference type="ARBA" id="ARBA00023027"/>
    </source>
</evidence>
<evidence type="ECO:0000256" key="3">
    <source>
        <dbReference type="ARBA" id="ARBA00013189"/>
    </source>
</evidence>
<protein>
    <recommendedName>
        <fullName evidence="3">UDP-glucose 4-epimerase</fullName>
        <ecNumber evidence="3">5.1.3.2</ecNumber>
    </recommendedName>
</protein>
<dbReference type="GO" id="GO:0005829">
    <property type="term" value="C:cytosol"/>
    <property type="evidence" value="ECO:0007669"/>
    <property type="project" value="TreeGrafter"/>
</dbReference>
<dbReference type="InterPro" id="IPR005886">
    <property type="entry name" value="UDP_G4E"/>
</dbReference>
<keyword evidence="5 7" id="KW-0413">Isomerase</keyword>
<organism evidence="7">
    <name type="scientific">mine drainage metagenome</name>
    <dbReference type="NCBI Taxonomy" id="410659"/>
    <lineage>
        <taxon>unclassified sequences</taxon>
        <taxon>metagenomes</taxon>
        <taxon>ecological metagenomes</taxon>
    </lineage>
</organism>
<name>A0A1J5RG50_9ZZZZ</name>
<reference evidence="7" key="1">
    <citation type="submission" date="2016-10" db="EMBL/GenBank/DDBJ databases">
        <title>Sequence of Gallionella enrichment culture.</title>
        <authorList>
            <person name="Poehlein A."/>
            <person name="Muehling M."/>
            <person name="Daniel R."/>
        </authorList>
    </citation>
    <scope>NUCLEOTIDE SEQUENCE</scope>
</reference>
<accession>A0A1J5RG50</accession>
<dbReference type="Gene3D" id="3.40.50.720">
    <property type="entry name" value="NAD(P)-binding Rossmann-like Domain"/>
    <property type="match status" value="1"/>
</dbReference>
<dbReference type="AlphaFoldDB" id="A0A1J5RG50"/>
<comment type="catalytic activity">
    <reaction evidence="1">
        <text>UDP-alpha-D-glucose = UDP-alpha-D-galactose</text>
        <dbReference type="Rhea" id="RHEA:22168"/>
        <dbReference type="ChEBI" id="CHEBI:58885"/>
        <dbReference type="ChEBI" id="CHEBI:66914"/>
        <dbReference type="EC" id="5.1.3.2"/>
    </reaction>
</comment>
<evidence type="ECO:0000259" key="6">
    <source>
        <dbReference type="Pfam" id="PF16363"/>
    </source>
</evidence>
<dbReference type="InterPro" id="IPR016040">
    <property type="entry name" value="NAD(P)-bd_dom"/>
</dbReference>
<gene>
    <name evidence="7" type="primary">galE_11</name>
    <name evidence="7" type="ORF">GALL_310570</name>
</gene>
<evidence type="ECO:0000313" key="7">
    <source>
        <dbReference type="EMBL" id="OIQ87101.1"/>
    </source>
</evidence>
<dbReference type="GO" id="GO:0006012">
    <property type="term" value="P:galactose metabolic process"/>
    <property type="evidence" value="ECO:0007669"/>
    <property type="project" value="InterPro"/>
</dbReference>
<keyword evidence="4" id="KW-0520">NAD</keyword>
<evidence type="ECO:0000256" key="5">
    <source>
        <dbReference type="ARBA" id="ARBA00023235"/>
    </source>
</evidence>
<dbReference type="Pfam" id="PF16363">
    <property type="entry name" value="GDP_Man_Dehyd"/>
    <property type="match status" value="1"/>
</dbReference>
<dbReference type="GO" id="GO:0003978">
    <property type="term" value="F:UDP-glucose 4-epimerase activity"/>
    <property type="evidence" value="ECO:0007669"/>
    <property type="project" value="UniProtKB-EC"/>
</dbReference>
<dbReference type="SUPFAM" id="SSF51735">
    <property type="entry name" value="NAD(P)-binding Rossmann-fold domains"/>
    <property type="match status" value="1"/>
</dbReference>
<dbReference type="CDD" id="cd05247">
    <property type="entry name" value="UDP_G4E_1_SDR_e"/>
    <property type="match status" value="1"/>
</dbReference>
<comment type="cofactor">
    <cofactor evidence="2">
        <name>NAD(+)</name>
        <dbReference type="ChEBI" id="CHEBI:57540"/>
    </cofactor>
</comment>
<dbReference type="EMBL" id="MLJW01000441">
    <property type="protein sequence ID" value="OIQ87101.1"/>
    <property type="molecule type" value="Genomic_DNA"/>
</dbReference>